<dbReference type="RefSeq" id="WP_340518838.1">
    <property type="nucleotide sequence ID" value="NZ_JBBLXS010000100.1"/>
</dbReference>
<dbReference type="Gene3D" id="3.30.565.10">
    <property type="entry name" value="Histidine kinase-like ATPase, C-terminal domain"/>
    <property type="match status" value="1"/>
</dbReference>
<dbReference type="EC" id="2.7.13.3" evidence="2"/>
<proteinExistence type="predicted"/>
<feature type="domain" description="Histidine kinase/HSP90-like ATPase" evidence="1">
    <location>
        <begin position="60"/>
        <end position="115"/>
    </location>
</feature>
<dbReference type="GO" id="GO:0004673">
    <property type="term" value="F:protein histidine kinase activity"/>
    <property type="evidence" value="ECO:0007669"/>
    <property type="project" value="UniProtKB-EC"/>
</dbReference>
<evidence type="ECO:0000313" key="3">
    <source>
        <dbReference type="Proteomes" id="UP001384579"/>
    </source>
</evidence>
<dbReference type="SUPFAM" id="SSF55874">
    <property type="entry name" value="ATPase domain of HSP90 chaperone/DNA topoisomerase II/histidine kinase"/>
    <property type="match status" value="1"/>
</dbReference>
<dbReference type="PANTHER" id="PTHR43065:SF23">
    <property type="entry name" value="SENSOR HISTIDINE KINASE PDTAS"/>
    <property type="match status" value="1"/>
</dbReference>
<keyword evidence="2" id="KW-0808">Transferase</keyword>
<dbReference type="Proteomes" id="UP001384579">
    <property type="component" value="Unassembled WGS sequence"/>
</dbReference>
<dbReference type="Pfam" id="PF13581">
    <property type="entry name" value="HATPase_c_2"/>
    <property type="match status" value="1"/>
</dbReference>
<dbReference type="InterPro" id="IPR036890">
    <property type="entry name" value="HATPase_C_sf"/>
</dbReference>
<keyword evidence="3" id="KW-1185">Reference proteome</keyword>
<evidence type="ECO:0000259" key="1">
    <source>
        <dbReference type="Pfam" id="PF13581"/>
    </source>
</evidence>
<keyword evidence="2" id="KW-0418">Kinase</keyword>
<organism evidence="2 3">
    <name type="scientific">Microcoleus anatoxicus PTRS2</name>
    <dbReference type="NCBI Taxonomy" id="2705321"/>
    <lineage>
        <taxon>Bacteria</taxon>
        <taxon>Bacillati</taxon>
        <taxon>Cyanobacteriota</taxon>
        <taxon>Cyanophyceae</taxon>
        <taxon>Oscillatoriophycideae</taxon>
        <taxon>Oscillatoriales</taxon>
        <taxon>Microcoleaceae</taxon>
        <taxon>Microcoleus</taxon>
        <taxon>Microcoleus anatoxicus</taxon>
    </lineage>
</organism>
<name>A0ABU8YLC9_9CYAN</name>
<accession>A0ABU8YLC9</accession>
<comment type="caution">
    <text evidence="2">The sequence shown here is derived from an EMBL/GenBank/DDBJ whole genome shotgun (WGS) entry which is preliminary data.</text>
</comment>
<protein>
    <submittedName>
        <fullName evidence="2">Sensor histidine kinase</fullName>
        <ecNumber evidence="2">2.7.13.3</ecNumber>
    </submittedName>
</protein>
<evidence type="ECO:0000313" key="2">
    <source>
        <dbReference type="EMBL" id="MEK0185187.1"/>
    </source>
</evidence>
<sequence>MKNKISHWSLVIGFAPCSSTIQLNFGEYLEDLVTNLFKFYNISDHPIQLQLLAEPIWLNIETATPCGLIANELVSNTLNHAFRDRANGTVSVECYQTGDREIHLFVKDDGKGVPPNFNFFLKNTRAFKLSPL</sequence>
<dbReference type="PANTHER" id="PTHR43065">
    <property type="entry name" value="SENSOR HISTIDINE KINASE"/>
    <property type="match status" value="1"/>
</dbReference>
<dbReference type="EMBL" id="JBBLXS010000100">
    <property type="protein sequence ID" value="MEK0185187.1"/>
    <property type="molecule type" value="Genomic_DNA"/>
</dbReference>
<reference evidence="2 3" key="1">
    <citation type="journal article" date="2020" name="Harmful Algae">
        <title>Molecular and morphological characterization of a novel dihydroanatoxin-a producing Microcoleus species (cyanobacteria) from the Russian River, California, USA.</title>
        <authorList>
            <person name="Conklin K.Y."/>
            <person name="Stancheva R."/>
            <person name="Otten T.G."/>
            <person name="Fadness R."/>
            <person name="Boyer G.L."/>
            <person name="Read B."/>
            <person name="Zhang X."/>
            <person name="Sheath R.G."/>
        </authorList>
    </citation>
    <scope>NUCLEOTIDE SEQUENCE [LARGE SCALE GENOMIC DNA]</scope>
    <source>
        <strain evidence="2 3">PTRS2</strain>
    </source>
</reference>
<dbReference type="InterPro" id="IPR003594">
    <property type="entry name" value="HATPase_dom"/>
</dbReference>
<gene>
    <name evidence="2" type="ORF">WMG39_09975</name>
</gene>